<evidence type="ECO:0000313" key="2">
    <source>
        <dbReference type="EMBL" id="KKN70893.1"/>
    </source>
</evidence>
<proteinExistence type="predicted"/>
<accession>A0A0F9VYU5</accession>
<gene>
    <name evidence="2" type="ORF">LCGC14_0426840</name>
</gene>
<name>A0A0F9VYU5_9ZZZZ</name>
<feature type="compositionally biased region" description="Basic and acidic residues" evidence="1">
    <location>
        <begin position="266"/>
        <end position="281"/>
    </location>
</feature>
<dbReference type="AlphaFoldDB" id="A0A0F9VYU5"/>
<organism evidence="2">
    <name type="scientific">marine sediment metagenome</name>
    <dbReference type="NCBI Taxonomy" id="412755"/>
    <lineage>
        <taxon>unclassified sequences</taxon>
        <taxon>metagenomes</taxon>
        <taxon>ecological metagenomes</taxon>
    </lineage>
</organism>
<reference evidence="2" key="1">
    <citation type="journal article" date="2015" name="Nature">
        <title>Complex archaea that bridge the gap between prokaryotes and eukaryotes.</title>
        <authorList>
            <person name="Spang A."/>
            <person name="Saw J.H."/>
            <person name="Jorgensen S.L."/>
            <person name="Zaremba-Niedzwiedzka K."/>
            <person name="Martijn J."/>
            <person name="Lind A.E."/>
            <person name="van Eijk R."/>
            <person name="Schleper C."/>
            <person name="Guy L."/>
            <person name="Ettema T.J."/>
        </authorList>
    </citation>
    <scope>NUCLEOTIDE SEQUENCE</scope>
</reference>
<dbReference type="EMBL" id="LAZR01000395">
    <property type="protein sequence ID" value="KKN70893.1"/>
    <property type="molecule type" value="Genomic_DNA"/>
</dbReference>
<sequence length="295" mass="33634">MVDNKEKNTIIKTVDENGKRLELVILTPGHKILQDAQMVYNVELTSMIKQSVSGGDKLLSRQQLEQHLGELGIWTEKDAKQFLRLQLELRESELKLKQGGIKISEAKTIALGMKSKRALLLILYGRRSQFDAITMESIADNRKFKFLITKCVVMSKDNMPFFMNIEDYELRQNETSAVDAVTILAGQIYGYDKQMESNLTENKWLQQFNFADKQGRLINENNRLIDTNGNLVNGDGRFVDKEGNLVDNLGRPVDENGDFVVSETKPFTDDSGKPLKIETKKRTTVRSKGKKQKQK</sequence>
<feature type="region of interest" description="Disordered" evidence="1">
    <location>
        <begin position="255"/>
        <end position="295"/>
    </location>
</feature>
<comment type="caution">
    <text evidence="2">The sequence shown here is derived from an EMBL/GenBank/DDBJ whole genome shotgun (WGS) entry which is preliminary data.</text>
</comment>
<feature type="compositionally biased region" description="Basic residues" evidence="1">
    <location>
        <begin position="282"/>
        <end position="295"/>
    </location>
</feature>
<evidence type="ECO:0000256" key="1">
    <source>
        <dbReference type="SAM" id="MobiDB-lite"/>
    </source>
</evidence>
<protein>
    <submittedName>
        <fullName evidence="2">Uncharacterized protein</fullName>
    </submittedName>
</protein>